<sequence length="159" mass="16484">MPLSLPRAPVPLRAKGQARPPVVLLEVRMDGLGGAVGEEAEEVPGAVRFRAARGNSMSEPVRQALPPVSHHRQAVTRGAPRPSSTKAGSSRSGRSAAGTSSMSPGRTCSSSVPHGLISDSWSKPRTSTRAGVKKTEKPAPEPLSVRAASVAGPQVVEKE</sequence>
<dbReference type="Proteomes" id="UP001164963">
    <property type="component" value="Chromosome"/>
</dbReference>
<feature type="region of interest" description="Disordered" evidence="1">
    <location>
        <begin position="51"/>
        <end position="159"/>
    </location>
</feature>
<evidence type="ECO:0000313" key="4">
    <source>
        <dbReference type="Proteomes" id="UP001164963"/>
    </source>
</evidence>
<evidence type="ECO:0000313" key="2">
    <source>
        <dbReference type="EMBL" id="UZK52738.1"/>
    </source>
</evidence>
<evidence type="ECO:0000313" key="3">
    <source>
        <dbReference type="EMBL" id="UZK57978.1"/>
    </source>
</evidence>
<dbReference type="RefSeq" id="WP_265538373.1">
    <property type="nucleotide sequence ID" value="NZ_CP098740.1"/>
</dbReference>
<dbReference type="EMBL" id="CP098740">
    <property type="protein sequence ID" value="UZK52738.1"/>
    <property type="molecule type" value="Genomic_DNA"/>
</dbReference>
<evidence type="ECO:0000256" key="1">
    <source>
        <dbReference type="SAM" id="MobiDB-lite"/>
    </source>
</evidence>
<accession>A0ABY6PKF3</accession>
<feature type="compositionally biased region" description="Low complexity" evidence="1">
    <location>
        <begin position="83"/>
        <end position="103"/>
    </location>
</feature>
<keyword evidence="4" id="KW-1185">Reference proteome</keyword>
<gene>
    <name evidence="2" type="ORF">NEH16_00165</name>
    <name evidence="3" type="ORF">NEH16_31300</name>
</gene>
<protein>
    <submittedName>
        <fullName evidence="2">Uncharacterized protein</fullName>
    </submittedName>
</protein>
<reference evidence="2" key="1">
    <citation type="journal article" date="2022" name="Front. Microbiol.">
        <title>Mirubactin C rescues the lethal effect of cell wall biosynthesis mutations in Bacillus subtilis.</title>
        <authorList>
            <person name="Kepplinger B."/>
            <person name="Wen X."/>
            <person name="Tyler A.R."/>
            <person name="Kim B.Y."/>
            <person name="Brown J."/>
            <person name="Banks P."/>
            <person name="Dashti Y."/>
            <person name="Mackenzie E.S."/>
            <person name="Wills C."/>
            <person name="Kawai Y."/>
            <person name="Waldron K.J."/>
            <person name="Allenby N.E.E."/>
            <person name="Wu L.J."/>
            <person name="Hall M.J."/>
            <person name="Errington J."/>
        </authorList>
    </citation>
    <scope>NUCLEOTIDE SEQUENCE</scope>
    <source>
        <strain evidence="2">MDA8-470</strain>
    </source>
</reference>
<name>A0ABY6PKF3_9ACTN</name>
<proteinExistence type="predicted"/>
<organism evidence="2 4">
    <name type="scientific">Streptomyces drozdowiczii</name>
    <dbReference type="NCBI Taxonomy" id="202862"/>
    <lineage>
        <taxon>Bacteria</taxon>
        <taxon>Bacillati</taxon>
        <taxon>Actinomycetota</taxon>
        <taxon>Actinomycetes</taxon>
        <taxon>Kitasatosporales</taxon>
        <taxon>Streptomycetaceae</taxon>
        <taxon>Streptomyces</taxon>
    </lineage>
</organism>
<feature type="compositionally biased region" description="Polar residues" evidence="1">
    <location>
        <begin position="119"/>
        <end position="129"/>
    </location>
</feature>
<dbReference type="EMBL" id="CP098740">
    <property type="protein sequence ID" value="UZK57978.1"/>
    <property type="molecule type" value="Genomic_DNA"/>
</dbReference>